<dbReference type="Proteomes" id="UP000054481">
    <property type="component" value="Unassembled WGS sequence"/>
</dbReference>
<organism evidence="2 3">
    <name type="scientific">Hirsutella minnesotensis 3608</name>
    <dbReference type="NCBI Taxonomy" id="1043627"/>
    <lineage>
        <taxon>Eukaryota</taxon>
        <taxon>Fungi</taxon>
        <taxon>Dikarya</taxon>
        <taxon>Ascomycota</taxon>
        <taxon>Pezizomycotina</taxon>
        <taxon>Sordariomycetes</taxon>
        <taxon>Hypocreomycetidae</taxon>
        <taxon>Hypocreales</taxon>
        <taxon>Ophiocordycipitaceae</taxon>
        <taxon>Hirsutella</taxon>
    </lineage>
</organism>
<name>A0A0F8A4L4_9HYPO</name>
<protein>
    <recommendedName>
        <fullName evidence="4">Amidoligase enzyme</fullName>
    </recommendedName>
</protein>
<dbReference type="PANTHER" id="PTHR36847:SF1">
    <property type="entry name" value="AMIDOLIGASE ENZYME"/>
    <property type="match status" value="1"/>
</dbReference>
<accession>A0A0F8A4L4</accession>
<evidence type="ECO:0000256" key="1">
    <source>
        <dbReference type="SAM" id="MobiDB-lite"/>
    </source>
</evidence>
<evidence type="ECO:0008006" key="4">
    <source>
        <dbReference type="Google" id="ProtNLM"/>
    </source>
</evidence>
<dbReference type="InterPro" id="IPR022025">
    <property type="entry name" value="Amidoligase_2"/>
</dbReference>
<dbReference type="Pfam" id="PF12224">
    <property type="entry name" value="Amidoligase_2"/>
    <property type="match status" value="1"/>
</dbReference>
<gene>
    <name evidence="2" type="ORF">HIM_06902</name>
</gene>
<dbReference type="AlphaFoldDB" id="A0A0F8A4L4"/>
<dbReference type="OrthoDB" id="4940520at2759"/>
<evidence type="ECO:0000313" key="3">
    <source>
        <dbReference type="Proteomes" id="UP000054481"/>
    </source>
</evidence>
<feature type="region of interest" description="Disordered" evidence="1">
    <location>
        <begin position="17"/>
        <end position="43"/>
    </location>
</feature>
<reference evidence="2 3" key="1">
    <citation type="journal article" date="2014" name="Genome Biol. Evol.">
        <title>Comparative genomics and transcriptomics analyses reveal divergent lifestyle features of nematode endoparasitic fungus Hirsutella minnesotensis.</title>
        <authorList>
            <person name="Lai Y."/>
            <person name="Liu K."/>
            <person name="Zhang X."/>
            <person name="Zhang X."/>
            <person name="Li K."/>
            <person name="Wang N."/>
            <person name="Shu C."/>
            <person name="Wu Y."/>
            <person name="Wang C."/>
            <person name="Bushley K.E."/>
            <person name="Xiang M."/>
            <person name="Liu X."/>
        </authorList>
    </citation>
    <scope>NUCLEOTIDE SEQUENCE [LARGE SCALE GENOMIC DNA]</scope>
    <source>
        <strain evidence="2 3">3608</strain>
    </source>
</reference>
<dbReference type="PANTHER" id="PTHR36847">
    <property type="entry name" value="AMIDOLIGASE ENZYME"/>
    <property type="match status" value="1"/>
</dbReference>
<dbReference type="EMBL" id="KQ030532">
    <property type="protein sequence ID" value="KJZ73784.1"/>
    <property type="molecule type" value="Genomic_DNA"/>
</dbReference>
<keyword evidence="3" id="KW-1185">Reference proteome</keyword>
<sequence>MTASRVGLELEFMVPCKLGDPKSPGKLPDTSSDQRWPDSPGVQGRSNDSFFANTLCQKAVCHALANCGLPVARTVFFKPLSGDPDSRDTNHAAISIGPSHRLLVWNRKPDASAGRQERFRYWYVTYEPSILHALDTKHIKGPGPYQWYAMEINSPILSAPEEFAANLPTVAKALSSIRNSTKVWLNAECGLHIHVSPPNGPLDINVARRLAALTLLMERPFLLKLCHPCRQRSLHVPLISTHSTIAVDASTPTKEIVMTGTEAKLLCQIRATARNRSRDEPQIFRMLGVILAQPDGISLRQKMRTPDPGVISLSACSGRCALAVSDFGTMEFRYPQASFDVDFISLWVDIVRRMFAIAASPDATFLPKLAEFYDMATSNIQLGWIHWLRALGLAERAEFCKRQINRYGGDLKDLNKGGILPLV</sequence>
<proteinExistence type="predicted"/>
<evidence type="ECO:0000313" key="2">
    <source>
        <dbReference type="EMBL" id="KJZ73784.1"/>
    </source>
</evidence>